<evidence type="ECO:0000256" key="2">
    <source>
        <dbReference type="ARBA" id="ARBA00007447"/>
    </source>
</evidence>
<gene>
    <name evidence="10" type="ORF">CU098_003676</name>
</gene>
<dbReference type="GO" id="GO:0006508">
    <property type="term" value="P:proteolysis"/>
    <property type="evidence" value="ECO:0007669"/>
    <property type="project" value="UniProtKB-KW"/>
</dbReference>
<dbReference type="OrthoDB" id="771136at2759"/>
<dbReference type="STRING" id="4846.A0A367ILP4"/>
<feature type="active site" evidence="5">
    <location>
        <position position="316"/>
    </location>
</feature>
<keyword evidence="6" id="KW-1015">Disulfide bond</keyword>
<dbReference type="InterPro" id="IPR034164">
    <property type="entry name" value="Pepsin-like_dom"/>
</dbReference>
<keyword evidence="8" id="KW-0732">Signal</keyword>
<dbReference type="Pfam" id="PF00026">
    <property type="entry name" value="Asp"/>
    <property type="match status" value="1"/>
</dbReference>
<dbReference type="Proteomes" id="UP000253551">
    <property type="component" value="Unassembled WGS sequence"/>
</dbReference>
<dbReference type="InterPro" id="IPR021109">
    <property type="entry name" value="Peptidase_aspartic_dom_sf"/>
</dbReference>
<dbReference type="EMBL" id="PJQM01007251">
    <property type="protein sequence ID" value="RCH78431.1"/>
    <property type="molecule type" value="Genomic_DNA"/>
</dbReference>
<feature type="non-terminal residue" evidence="10">
    <location>
        <position position="414"/>
    </location>
</feature>
<proteinExistence type="inferred from homology"/>
<sequence length="414" mass="45002">MRIITSAILFLLISSSQVSSLPTKTIAPIHLPLRYVKRVHPQSLQLLQHVKRDISIGLSASSNDTLVAAVSNSGTDISIPLINDADLSELAVQVNIGTPSQPFFLLFDTGSADTWVPSTQCGSNDGCPSFLQRFDTKGSSTYQALNDDLHITYGIGSASGTYFNDSFSFEGTSASLSQQRLAIVNKAAGPISTQNNETDVDQVLLDGIFGAGFPAGTTSAFHHGQTYNPPIFNLYKQGLIPQPVFTVTIHDQDGGHVVLGDADTSAAKTQQLVYANVPRIQNSFTHWSVSLKGLQFQNASASTNFHFNQNTIFGVDTGSNFMYLPKILARGLADVVSNHTFTMDTKTKNVFVVDCAYQDTDNQVNFYFDNAQSITIPVKHLIAKRASDGQCLLLFVASENNFILGNMFLRHFVT</sequence>
<protein>
    <recommendedName>
        <fullName evidence="3">rhizopuspepsin</fullName>
        <ecNumber evidence="3">3.4.23.21</ecNumber>
    </recommendedName>
</protein>
<feature type="active site" evidence="5">
    <location>
        <position position="108"/>
    </location>
</feature>
<evidence type="ECO:0000256" key="8">
    <source>
        <dbReference type="SAM" id="SignalP"/>
    </source>
</evidence>
<comment type="similarity">
    <text evidence="2 7">Belongs to the peptidase A1 family.</text>
</comment>
<evidence type="ECO:0000259" key="9">
    <source>
        <dbReference type="PROSITE" id="PS51767"/>
    </source>
</evidence>
<dbReference type="SUPFAM" id="SSF50630">
    <property type="entry name" value="Acid proteases"/>
    <property type="match status" value="1"/>
</dbReference>
<keyword evidence="7" id="KW-0645">Protease</keyword>
<organism evidence="10 11">
    <name type="scientific">Rhizopus stolonifer</name>
    <name type="common">Rhizopus nigricans</name>
    <dbReference type="NCBI Taxonomy" id="4846"/>
    <lineage>
        <taxon>Eukaryota</taxon>
        <taxon>Fungi</taxon>
        <taxon>Fungi incertae sedis</taxon>
        <taxon>Mucoromycota</taxon>
        <taxon>Mucoromycotina</taxon>
        <taxon>Mucoromycetes</taxon>
        <taxon>Mucorales</taxon>
        <taxon>Mucorineae</taxon>
        <taxon>Rhizopodaceae</taxon>
        <taxon>Rhizopus</taxon>
    </lineage>
</organism>
<name>A0A367ILP4_RHIST</name>
<dbReference type="InterPro" id="IPR001969">
    <property type="entry name" value="Aspartic_peptidase_AS"/>
</dbReference>
<feature type="signal peptide" evidence="8">
    <location>
        <begin position="1"/>
        <end position="20"/>
    </location>
</feature>
<evidence type="ECO:0000256" key="6">
    <source>
        <dbReference type="PIRSR" id="PIRSR601461-2"/>
    </source>
</evidence>
<feature type="domain" description="Peptidase A1" evidence="9">
    <location>
        <begin position="90"/>
        <end position="414"/>
    </location>
</feature>
<accession>A0A367ILP4</accession>
<keyword evidence="7" id="KW-0378">Hydrolase</keyword>
<dbReference type="PRINTS" id="PR00792">
    <property type="entry name" value="PEPSIN"/>
</dbReference>
<dbReference type="CDD" id="cd05471">
    <property type="entry name" value="pepsin_like"/>
    <property type="match status" value="1"/>
</dbReference>
<dbReference type="InterPro" id="IPR001461">
    <property type="entry name" value="Aspartic_peptidase_A1"/>
</dbReference>
<comment type="catalytic activity">
    <reaction evidence="1">
        <text>Hydrolysis of proteins with broad specificity similar to that of pepsin A, preferring hydrophobic residues at P1 and P1'. Clots milk and activates trypsinogen. Does not cleave 4-Gln-|-His-5, but does cleave 10-His-|-Leu-11 and 12-Val-|-Glu-13 in B chain of insulin.</text>
        <dbReference type="EC" id="3.4.23.21"/>
    </reaction>
</comment>
<dbReference type="GO" id="GO:0004190">
    <property type="term" value="F:aspartic-type endopeptidase activity"/>
    <property type="evidence" value="ECO:0007669"/>
    <property type="project" value="UniProtKB-KW"/>
</dbReference>
<dbReference type="PROSITE" id="PS00141">
    <property type="entry name" value="ASP_PROTEASE"/>
    <property type="match status" value="1"/>
</dbReference>
<comment type="caution">
    <text evidence="10">The sequence shown here is derived from an EMBL/GenBank/DDBJ whole genome shotgun (WGS) entry which is preliminary data.</text>
</comment>
<dbReference type="InterPro" id="IPR033121">
    <property type="entry name" value="PEPTIDASE_A1"/>
</dbReference>
<dbReference type="PROSITE" id="PS51767">
    <property type="entry name" value="PEPTIDASE_A1"/>
    <property type="match status" value="1"/>
</dbReference>
<dbReference type="Gene3D" id="2.40.70.10">
    <property type="entry name" value="Acid Proteases"/>
    <property type="match status" value="2"/>
</dbReference>
<keyword evidence="11" id="KW-1185">Reference proteome</keyword>
<evidence type="ECO:0000256" key="4">
    <source>
        <dbReference type="ARBA" id="ARBA00022750"/>
    </source>
</evidence>
<evidence type="ECO:0000256" key="5">
    <source>
        <dbReference type="PIRSR" id="PIRSR601461-1"/>
    </source>
</evidence>
<keyword evidence="4 7" id="KW-0064">Aspartyl protease</keyword>
<evidence type="ECO:0000256" key="1">
    <source>
        <dbReference type="ARBA" id="ARBA00001130"/>
    </source>
</evidence>
<evidence type="ECO:0000313" key="11">
    <source>
        <dbReference type="Proteomes" id="UP000253551"/>
    </source>
</evidence>
<dbReference type="AlphaFoldDB" id="A0A367ILP4"/>
<dbReference type="PANTHER" id="PTHR47966:SF51">
    <property type="entry name" value="BETA-SITE APP-CLEAVING ENZYME, ISOFORM A-RELATED"/>
    <property type="match status" value="1"/>
</dbReference>
<feature type="chain" id="PRO_5017009335" description="rhizopuspepsin" evidence="8">
    <location>
        <begin position="21"/>
        <end position="414"/>
    </location>
</feature>
<evidence type="ECO:0000256" key="3">
    <source>
        <dbReference type="ARBA" id="ARBA00013205"/>
    </source>
</evidence>
<reference evidence="10 11" key="1">
    <citation type="journal article" date="2018" name="G3 (Bethesda)">
        <title>Phylogenetic and Phylogenomic Definition of Rhizopus Species.</title>
        <authorList>
            <person name="Gryganskyi A.P."/>
            <person name="Golan J."/>
            <person name="Dolatabadi S."/>
            <person name="Mondo S."/>
            <person name="Robb S."/>
            <person name="Idnurm A."/>
            <person name="Muszewska A."/>
            <person name="Steczkiewicz K."/>
            <person name="Masonjones S."/>
            <person name="Liao H.L."/>
            <person name="Gajdeczka M.T."/>
            <person name="Anike F."/>
            <person name="Vuek A."/>
            <person name="Anishchenko I.M."/>
            <person name="Voigt K."/>
            <person name="de Hoog G.S."/>
            <person name="Smith M.E."/>
            <person name="Heitman J."/>
            <person name="Vilgalys R."/>
            <person name="Stajich J.E."/>
        </authorList>
    </citation>
    <scope>NUCLEOTIDE SEQUENCE [LARGE SCALE GENOMIC DNA]</scope>
    <source>
        <strain evidence="10 11">LSU 92-RS-03</strain>
    </source>
</reference>
<evidence type="ECO:0000256" key="7">
    <source>
        <dbReference type="RuleBase" id="RU000454"/>
    </source>
</evidence>
<dbReference type="PANTHER" id="PTHR47966">
    <property type="entry name" value="BETA-SITE APP-CLEAVING ENZYME, ISOFORM A-RELATED"/>
    <property type="match status" value="1"/>
</dbReference>
<evidence type="ECO:0000313" key="10">
    <source>
        <dbReference type="EMBL" id="RCH78431.1"/>
    </source>
</evidence>
<dbReference type="EC" id="3.4.23.21" evidence="3"/>
<feature type="disulfide bond" evidence="6">
    <location>
        <begin position="355"/>
        <end position="391"/>
    </location>
</feature>